<dbReference type="Pfam" id="PF07589">
    <property type="entry name" value="PEP-CTERM"/>
    <property type="match status" value="1"/>
</dbReference>
<evidence type="ECO:0000313" key="2">
    <source>
        <dbReference type="EMBL" id="QPI53395.1"/>
    </source>
</evidence>
<evidence type="ECO:0000313" key="3">
    <source>
        <dbReference type="Proteomes" id="UP000662888"/>
    </source>
</evidence>
<sequence>MKIDQSGYAFTPKPDGRGVGIAIEDGSAGHHDSFILTNKMHDQGAGRFESVRLDISQVNGSLLSSIRLPSTLDLSRASSTHLTYNFRADNSSDGYAVNSNLTSLSVRATSPVPEPSTYAMMAFGLLTVGAVSRRKRRGSTAALGA</sequence>
<proteinExistence type="predicted"/>
<feature type="domain" description="Ice-binding protein C-terminal" evidence="1">
    <location>
        <begin position="111"/>
        <end position="134"/>
    </location>
</feature>
<dbReference type="EMBL" id="CP065053">
    <property type="protein sequence ID" value="QPI53395.1"/>
    <property type="molecule type" value="Genomic_DNA"/>
</dbReference>
<reference evidence="2 3" key="1">
    <citation type="submission" date="2020-11" db="EMBL/GenBank/DDBJ databases">
        <authorList>
            <person name="Sun Q."/>
        </authorList>
    </citation>
    <scope>NUCLEOTIDE SEQUENCE [LARGE SCALE GENOMIC DNA]</scope>
    <source>
        <strain evidence="2 3">P8398</strain>
    </source>
</reference>
<evidence type="ECO:0000259" key="1">
    <source>
        <dbReference type="Pfam" id="PF07589"/>
    </source>
</evidence>
<name>A0AA48WN09_9BURK</name>
<dbReference type="InterPro" id="IPR013424">
    <property type="entry name" value="Ice-binding_C"/>
</dbReference>
<protein>
    <submittedName>
        <fullName evidence="2">PEP-CTERM sorting domain-containing protein</fullName>
    </submittedName>
</protein>
<organism evidence="2 3">
    <name type="scientific">Massilia antarctica</name>
    <dbReference type="NCBI Taxonomy" id="2765360"/>
    <lineage>
        <taxon>Bacteria</taxon>
        <taxon>Pseudomonadati</taxon>
        <taxon>Pseudomonadota</taxon>
        <taxon>Betaproteobacteria</taxon>
        <taxon>Burkholderiales</taxon>
        <taxon>Oxalobacteraceae</taxon>
        <taxon>Telluria group</taxon>
        <taxon>Massilia</taxon>
    </lineage>
</organism>
<dbReference type="Proteomes" id="UP000662888">
    <property type="component" value="Chromosome"/>
</dbReference>
<dbReference type="NCBIfam" id="TIGR02595">
    <property type="entry name" value="PEP_CTERM"/>
    <property type="match status" value="1"/>
</dbReference>
<gene>
    <name evidence="2" type="ORF">IV454_23350</name>
</gene>
<keyword evidence="3" id="KW-1185">Reference proteome</keyword>
<accession>A0AA48WN09</accession>